<accession>A0AAW1WDJ1</accession>
<gene>
    <name evidence="1" type="ORF">M0R45_030059</name>
</gene>
<reference evidence="1 2" key="1">
    <citation type="journal article" date="2023" name="G3 (Bethesda)">
        <title>A chromosome-length genome assembly and annotation of blackberry (Rubus argutus, cv. 'Hillquist').</title>
        <authorList>
            <person name="Bruna T."/>
            <person name="Aryal R."/>
            <person name="Dudchenko O."/>
            <person name="Sargent D.J."/>
            <person name="Mead D."/>
            <person name="Buti M."/>
            <person name="Cavallini A."/>
            <person name="Hytonen T."/>
            <person name="Andres J."/>
            <person name="Pham M."/>
            <person name="Weisz D."/>
            <person name="Mascagni F."/>
            <person name="Usai G."/>
            <person name="Natali L."/>
            <person name="Bassil N."/>
            <person name="Fernandez G.E."/>
            <person name="Lomsadze A."/>
            <person name="Armour M."/>
            <person name="Olukolu B."/>
            <person name="Poorten T."/>
            <person name="Britton C."/>
            <person name="Davik J."/>
            <person name="Ashrafi H."/>
            <person name="Aiden E.L."/>
            <person name="Borodovsky M."/>
            <person name="Worthington M."/>
        </authorList>
    </citation>
    <scope>NUCLEOTIDE SEQUENCE [LARGE SCALE GENOMIC DNA]</scope>
    <source>
        <strain evidence="1">PI 553951</strain>
    </source>
</reference>
<evidence type="ECO:0008006" key="3">
    <source>
        <dbReference type="Google" id="ProtNLM"/>
    </source>
</evidence>
<dbReference type="Proteomes" id="UP001457282">
    <property type="component" value="Unassembled WGS sequence"/>
</dbReference>
<name>A0AAW1WDJ1_RUBAR</name>
<comment type="caution">
    <text evidence="1">The sequence shown here is derived from an EMBL/GenBank/DDBJ whole genome shotgun (WGS) entry which is preliminary data.</text>
</comment>
<evidence type="ECO:0000313" key="2">
    <source>
        <dbReference type="Proteomes" id="UP001457282"/>
    </source>
</evidence>
<proteinExistence type="predicted"/>
<keyword evidence="2" id="KW-1185">Reference proteome</keyword>
<dbReference type="EMBL" id="JBEDUW010000006">
    <property type="protein sequence ID" value="KAK9921554.1"/>
    <property type="molecule type" value="Genomic_DNA"/>
</dbReference>
<dbReference type="AlphaFoldDB" id="A0AAW1WDJ1"/>
<protein>
    <recommendedName>
        <fullName evidence="3">MHC class I antigen</fullName>
    </recommendedName>
</protein>
<sequence>MVRRRDGGWFPGCGLVGDAGATPAMEDGLGSGSTAAVVLDLVVFVIEQQRWEWIERTGLDIWVFRTDRRREDGVVRSSSNYGHGIEGWVEEKSGGVCILKL</sequence>
<evidence type="ECO:0000313" key="1">
    <source>
        <dbReference type="EMBL" id="KAK9921554.1"/>
    </source>
</evidence>
<organism evidence="1 2">
    <name type="scientific">Rubus argutus</name>
    <name type="common">Southern blackberry</name>
    <dbReference type="NCBI Taxonomy" id="59490"/>
    <lineage>
        <taxon>Eukaryota</taxon>
        <taxon>Viridiplantae</taxon>
        <taxon>Streptophyta</taxon>
        <taxon>Embryophyta</taxon>
        <taxon>Tracheophyta</taxon>
        <taxon>Spermatophyta</taxon>
        <taxon>Magnoliopsida</taxon>
        <taxon>eudicotyledons</taxon>
        <taxon>Gunneridae</taxon>
        <taxon>Pentapetalae</taxon>
        <taxon>rosids</taxon>
        <taxon>fabids</taxon>
        <taxon>Rosales</taxon>
        <taxon>Rosaceae</taxon>
        <taxon>Rosoideae</taxon>
        <taxon>Rosoideae incertae sedis</taxon>
        <taxon>Rubus</taxon>
    </lineage>
</organism>